<reference evidence="2" key="1">
    <citation type="submission" date="2023-02" db="EMBL/GenBank/DDBJ databases">
        <title>Genome of toxic invasive species Heracleum sosnowskyi carries increased number of genes despite the absence of recent whole-genome duplications.</title>
        <authorList>
            <person name="Schelkunov M."/>
            <person name="Shtratnikova V."/>
            <person name="Makarenko M."/>
            <person name="Klepikova A."/>
            <person name="Omelchenko D."/>
            <person name="Novikova G."/>
            <person name="Obukhova E."/>
            <person name="Bogdanov V."/>
            <person name="Penin A."/>
            <person name="Logacheva M."/>
        </authorList>
    </citation>
    <scope>NUCLEOTIDE SEQUENCE</scope>
    <source>
        <strain evidence="2">Hsosn_3</strain>
        <tissue evidence="2">Leaf</tissue>
    </source>
</reference>
<organism evidence="2 3">
    <name type="scientific">Heracleum sosnowskyi</name>
    <dbReference type="NCBI Taxonomy" id="360622"/>
    <lineage>
        <taxon>Eukaryota</taxon>
        <taxon>Viridiplantae</taxon>
        <taxon>Streptophyta</taxon>
        <taxon>Embryophyta</taxon>
        <taxon>Tracheophyta</taxon>
        <taxon>Spermatophyta</taxon>
        <taxon>Magnoliopsida</taxon>
        <taxon>eudicotyledons</taxon>
        <taxon>Gunneridae</taxon>
        <taxon>Pentapetalae</taxon>
        <taxon>asterids</taxon>
        <taxon>campanulids</taxon>
        <taxon>Apiales</taxon>
        <taxon>Apiaceae</taxon>
        <taxon>Apioideae</taxon>
        <taxon>apioid superclade</taxon>
        <taxon>Tordylieae</taxon>
        <taxon>Tordyliinae</taxon>
        <taxon>Heracleum</taxon>
    </lineage>
</organism>
<proteinExistence type="predicted"/>
<evidence type="ECO:0000313" key="3">
    <source>
        <dbReference type="Proteomes" id="UP001237642"/>
    </source>
</evidence>
<dbReference type="NCBIfam" id="TIGR01640">
    <property type="entry name" value="F_box_assoc_1"/>
    <property type="match status" value="1"/>
</dbReference>
<dbReference type="Proteomes" id="UP001237642">
    <property type="component" value="Unassembled WGS sequence"/>
</dbReference>
<dbReference type="InterPro" id="IPR006527">
    <property type="entry name" value="F-box-assoc_dom_typ1"/>
</dbReference>
<evidence type="ECO:0000313" key="2">
    <source>
        <dbReference type="EMBL" id="KAK1376833.1"/>
    </source>
</evidence>
<dbReference type="InterPro" id="IPR017451">
    <property type="entry name" value="F-box-assoc_interact_dom"/>
</dbReference>
<comment type="caution">
    <text evidence="2">The sequence shown here is derived from an EMBL/GenBank/DDBJ whole genome shotgun (WGS) entry which is preliminary data.</text>
</comment>
<reference evidence="2" key="2">
    <citation type="submission" date="2023-05" db="EMBL/GenBank/DDBJ databases">
        <authorList>
            <person name="Schelkunov M.I."/>
        </authorList>
    </citation>
    <scope>NUCLEOTIDE SEQUENCE</scope>
    <source>
        <strain evidence="2">Hsosn_3</strain>
        <tissue evidence="2">Leaf</tissue>
    </source>
</reference>
<feature type="domain" description="F-box associated beta-propeller type 1" evidence="1">
    <location>
        <begin position="47"/>
        <end position="191"/>
    </location>
</feature>
<dbReference type="PANTHER" id="PTHR31672">
    <property type="entry name" value="BNACNNG10540D PROTEIN"/>
    <property type="match status" value="1"/>
</dbReference>
<dbReference type="InterPro" id="IPR050796">
    <property type="entry name" value="SCF_F-box_component"/>
</dbReference>
<dbReference type="AlphaFoldDB" id="A0AAD8MLW0"/>
<gene>
    <name evidence="2" type="ORF">POM88_033026</name>
</gene>
<accession>A0AAD8MLW0</accession>
<dbReference type="Pfam" id="PF07734">
    <property type="entry name" value="FBA_1"/>
    <property type="match status" value="1"/>
</dbReference>
<dbReference type="EMBL" id="JAUIZM010000007">
    <property type="protein sequence ID" value="KAK1376833.1"/>
    <property type="molecule type" value="Genomic_DNA"/>
</dbReference>
<sequence length="266" mass="30460">MGISDPKPSYLYFGKEDVNCSRQPPQSTVSARSSINGPGFGYVPLINDYRVVKIVSYDDANKIRLFGIYVYSLRTNSWTSKTVQDDILTRVYNPFESVFVNGVAFWRTRSKNGADSLLCFDTINGMMRNIPLPEEYSCDASLQQFGQSIAYFTDDPEIADISMWILRGDPMKDFFWEKKFTINLDEDIMPEVLGIRNNGELILSKIYDCDLVSYNCEDDEVKDFVGSWNRWSTIGLDRKDMGDRLFEQSPFIVHPFVEGLVLLDAD</sequence>
<protein>
    <recommendedName>
        <fullName evidence="1">F-box associated beta-propeller type 1 domain-containing protein</fullName>
    </recommendedName>
</protein>
<name>A0AAD8MLW0_9APIA</name>
<keyword evidence="3" id="KW-1185">Reference proteome</keyword>
<evidence type="ECO:0000259" key="1">
    <source>
        <dbReference type="Pfam" id="PF07734"/>
    </source>
</evidence>
<dbReference type="PANTHER" id="PTHR31672:SF13">
    <property type="entry name" value="F-BOX PROTEIN CPR30-LIKE"/>
    <property type="match status" value="1"/>
</dbReference>